<organism evidence="2 3">
    <name type="scientific">Oryza meyeriana var. granulata</name>
    <dbReference type="NCBI Taxonomy" id="110450"/>
    <lineage>
        <taxon>Eukaryota</taxon>
        <taxon>Viridiplantae</taxon>
        <taxon>Streptophyta</taxon>
        <taxon>Embryophyta</taxon>
        <taxon>Tracheophyta</taxon>
        <taxon>Spermatophyta</taxon>
        <taxon>Magnoliopsida</taxon>
        <taxon>Liliopsida</taxon>
        <taxon>Poales</taxon>
        <taxon>Poaceae</taxon>
        <taxon>BOP clade</taxon>
        <taxon>Oryzoideae</taxon>
        <taxon>Oryzeae</taxon>
        <taxon>Oryzinae</taxon>
        <taxon>Oryza</taxon>
        <taxon>Oryza meyeriana</taxon>
    </lineage>
</organism>
<evidence type="ECO:0000256" key="1">
    <source>
        <dbReference type="SAM" id="MobiDB-lite"/>
    </source>
</evidence>
<gene>
    <name evidence="2" type="ORF">E2562_021916</name>
</gene>
<dbReference type="AlphaFoldDB" id="A0A6G1C8D3"/>
<protein>
    <submittedName>
        <fullName evidence="2">Uncharacterized protein</fullName>
    </submittedName>
</protein>
<keyword evidence="3" id="KW-1185">Reference proteome</keyword>
<dbReference type="EMBL" id="SPHZ02000010">
    <property type="protein sequence ID" value="KAF0896386.1"/>
    <property type="molecule type" value="Genomic_DNA"/>
</dbReference>
<dbReference type="Proteomes" id="UP000479710">
    <property type="component" value="Unassembled WGS sequence"/>
</dbReference>
<accession>A0A6G1C8D3</accession>
<feature type="compositionally biased region" description="Basic and acidic residues" evidence="1">
    <location>
        <begin position="1"/>
        <end position="17"/>
    </location>
</feature>
<comment type="caution">
    <text evidence="2">The sequence shown here is derived from an EMBL/GenBank/DDBJ whole genome shotgun (WGS) entry which is preliminary data.</text>
</comment>
<name>A0A6G1C8D3_9ORYZ</name>
<sequence length="113" mass="12061">MAHDAEARRSSWPHDGEASGGLGPGARETGPKAWPMPGEGDIRNPPTWKKKKMTPTHERLPFVSSPWGFTAPRPRQPKEVGPAVGPEALSSLMVGEAEAVAVPPEANLPPRRG</sequence>
<evidence type="ECO:0000313" key="2">
    <source>
        <dbReference type="EMBL" id="KAF0896386.1"/>
    </source>
</evidence>
<reference evidence="2 3" key="1">
    <citation type="submission" date="2019-11" db="EMBL/GenBank/DDBJ databases">
        <title>Whole genome sequence of Oryza granulata.</title>
        <authorList>
            <person name="Li W."/>
        </authorList>
    </citation>
    <scope>NUCLEOTIDE SEQUENCE [LARGE SCALE GENOMIC DNA]</scope>
    <source>
        <strain evidence="3">cv. Menghai</strain>
        <tissue evidence="2">Leaf</tissue>
    </source>
</reference>
<evidence type="ECO:0000313" key="3">
    <source>
        <dbReference type="Proteomes" id="UP000479710"/>
    </source>
</evidence>
<feature type="region of interest" description="Disordered" evidence="1">
    <location>
        <begin position="1"/>
        <end position="85"/>
    </location>
</feature>
<proteinExistence type="predicted"/>